<protein>
    <recommendedName>
        <fullName evidence="2">non-specific serine/threonine protein kinase</fullName>
        <ecNumber evidence="2">2.7.11.1</ecNumber>
    </recommendedName>
</protein>
<dbReference type="PANTHER" id="PTHR47976">
    <property type="entry name" value="G-TYPE LECTIN S-RECEPTOR-LIKE SERINE/THREONINE-PROTEIN KINASE SD2-5"/>
    <property type="match status" value="1"/>
</dbReference>
<evidence type="ECO:0000256" key="5">
    <source>
        <dbReference type="ARBA" id="ARBA00023170"/>
    </source>
</evidence>
<dbReference type="GO" id="GO:0051707">
    <property type="term" value="P:response to other organism"/>
    <property type="evidence" value="ECO:0007669"/>
    <property type="project" value="UniProtKB-ARBA"/>
</dbReference>
<dbReference type="InterPro" id="IPR051343">
    <property type="entry name" value="G-type_lectin_kinases/EP1-like"/>
</dbReference>
<evidence type="ECO:0000256" key="4">
    <source>
        <dbReference type="ARBA" id="ARBA00023157"/>
    </source>
</evidence>
<evidence type="ECO:0000313" key="11">
    <source>
        <dbReference type="EMBL" id="KAF3321762.1"/>
    </source>
</evidence>
<dbReference type="SMART" id="SM00108">
    <property type="entry name" value="B_lectin"/>
    <property type="match status" value="1"/>
</dbReference>
<dbReference type="GO" id="GO:0048544">
    <property type="term" value="P:recognition of pollen"/>
    <property type="evidence" value="ECO:0007669"/>
    <property type="project" value="InterPro"/>
</dbReference>
<keyword evidence="4" id="KW-1015">Disulfide bond</keyword>
<dbReference type="SUPFAM" id="SSF51110">
    <property type="entry name" value="alpha-D-mannose-specific plant lectins"/>
    <property type="match status" value="1"/>
</dbReference>
<dbReference type="InterPro" id="IPR003609">
    <property type="entry name" value="Pan_app"/>
</dbReference>
<reference evidence="11" key="1">
    <citation type="submission" date="2020-01" db="EMBL/GenBank/DDBJ databases">
        <title>Genome sequence of Kobresia littledalei, the first chromosome-level genome in the family Cyperaceae.</title>
        <authorList>
            <person name="Qu G."/>
        </authorList>
    </citation>
    <scope>NUCLEOTIDE SEQUENCE</scope>
    <source>
        <strain evidence="11">C.B.Clarke</strain>
        <tissue evidence="11">Leaf</tissue>
    </source>
</reference>
<feature type="chain" id="PRO_5032858066" description="non-specific serine/threonine protein kinase" evidence="9">
    <location>
        <begin position="23"/>
        <end position="480"/>
    </location>
</feature>
<dbReference type="Pfam" id="PF00954">
    <property type="entry name" value="S_locus_glycop"/>
    <property type="match status" value="1"/>
</dbReference>
<name>A0A833V302_9POAL</name>
<dbReference type="SMART" id="SM00473">
    <property type="entry name" value="PAN_AP"/>
    <property type="match status" value="1"/>
</dbReference>
<dbReference type="AlphaFoldDB" id="A0A833V302"/>
<keyword evidence="5" id="KW-0675">Receptor</keyword>
<accession>A0A833V302</accession>
<dbReference type="SUPFAM" id="SSF57414">
    <property type="entry name" value="Hairpin loop containing domain-like"/>
    <property type="match status" value="1"/>
</dbReference>
<evidence type="ECO:0000256" key="9">
    <source>
        <dbReference type="SAM" id="SignalP"/>
    </source>
</evidence>
<dbReference type="GO" id="GO:0004674">
    <property type="term" value="F:protein serine/threonine kinase activity"/>
    <property type="evidence" value="ECO:0007669"/>
    <property type="project" value="UniProtKB-EC"/>
</dbReference>
<evidence type="ECO:0000256" key="7">
    <source>
        <dbReference type="ARBA" id="ARBA00048679"/>
    </source>
</evidence>
<evidence type="ECO:0000259" key="10">
    <source>
        <dbReference type="PROSITE" id="PS50948"/>
    </source>
</evidence>
<gene>
    <name evidence="11" type="ORF">FCM35_KLT13978</name>
</gene>
<dbReference type="InterPro" id="IPR001480">
    <property type="entry name" value="Bulb-type_lectin_dom"/>
</dbReference>
<feature type="transmembrane region" description="Helical" evidence="8">
    <location>
        <begin position="426"/>
        <end position="449"/>
    </location>
</feature>
<sequence>MRSTSCFFVCYILALLTVRCTAADSSIPTRIIKGFTASPTSSNAQFEPLLADITGVFAFGFLHIGSAKLDLAVIHLPSTQQVWRANPFNLPNWGNSTTFSFVGNLVLTDATIQDGPVWASKSAGGDYLSLSNNSNLQIYNSVGADSSLWQSFDYPFDTLVQGQKLSSSTTASLHTADKRYTLRIDIAYLALFMEFQGGQELNYWLHTALKAHALKDIYAQVDPRGFLGIYYVRDGVRIDQIPFDSFERGNLGFHRLTLQPDGNLYAYYWNNNTWVLVYTAQTEPCGLPGICGAYGICIPGSPFHCSCLVNGTDGCLQTDSGDFCGNQNSGFSVVRKSGVTVEYTDIMETIAVESLDECEKTCAQSCVCWGALYADTTKNCYIMDYPIQTVEKSGTAYQGYFKLRSNDHGVVGPRKKHQNKQGHPGVIAAVVIFTLSFAGMVAYGGYWWWDKRRNRLPVIQLGKAPKEETAAEPIKDPGTK</sequence>
<keyword evidence="8" id="KW-0812">Transmembrane</keyword>
<keyword evidence="8" id="KW-1133">Transmembrane helix</keyword>
<evidence type="ECO:0000256" key="2">
    <source>
        <dbReference type="ARBA" id="ARBA00012513"/>
    </source>
</evidence>
<keyword evidence="12" id="KW-1185">Reference proteome</keyword>
<dbReference type="PROSITE" id="PS50948">
    <property type="entry name" value="PAN"/>
    <property type="match status" value="1"/>
</dbReference>
<comment type="catalytic activity">
    <reaction evidence="7">
        <text>L-seryl-[protein] + ATP = O-phospho-L-seryl-[protein] + ADP + H(+)</text>
        <dbReference type="Rhea" id="RHEA:17989"/>
        <dbReference type="Rhea" id="RHEA-COMP:9863"/>
        <dbReference type="Rhea" id="RHEA-COMP:11604"/>
        <dbReference type="ChEBI" id="CHEBI:15378"/>
        <dbReference type="ChEBI" id="CHEBI:29999"/>
        <dbReference type="ChEBI" id="CHEBI:30616"/>
        <dbReference type="ChEBI" id="CHEBI:83421"/>
        <dbReference type="ChEBI" id="CHEBI:456216"/>
        <dbReference type="EC" id="2.7.11.1"/>
    </reaction>
</comment>
<evidence type="ECO:0000256" key="1">
    <source>
        <dbReference type="ARBA" id="ARBA00004479"/>
    </source>
</evidence>
<organism evidence="11 12">
    <name type="scientific">Carex littledalei</name>
    <dbReference type="NCBI Taxonomy" id="544730"/>
    <lineage>
        <taxon>Eukaryota</taxon>
        <taxon>Viridiplantae</taxon>
        <taxon>Streptophyta</taxon>
        <taxon>Embryophyta</taxon>
        <taxon>Tracheophyta</taxon>
        <taxon>Spermatophyta</taxon>
        <taxon>Magnoliopsida</taxon>
        <taxon>Liliopsida</taxon>
        <taxon>Poales</taxon>
        <taxon>Cyperaceae</taxon>
        <taxon>Cyperoideae</taxon>
        <taxon>Cariceae</taxon>
        <taxon>Carex</taxon>
        <taxon>Carex subgen. Euthyceras</taxon>
    </lineage>
</organism>
<proteinExistence type="predicted"/>
<dbReference type="GO" id="GO:0016020">
    <property type="term" value="C:membrane"/>
    <property type="evidence" value="ECO:0007669"/>
    <property type="project" value="UniProtKB-SubCell"/>
</dbReference>
<evidence type="ECO:0000256" key="8">
    <source>
        <dbReference type="SAM" id="Phobius"/>
    </source>
</evidence>
<keyword evidence="8" id="KW-0472">Membrane</keyword>
<feature type="domain" description="Apple" evidence="10">
    <location>
        <begin position="324"/>
        <end position="405"/>
    </location>
</feature>
<keyword evidence="3 9" id="KW-0732">Signal</keyword>
<dbReference type="EC" id="2.7.11.1" evidence="2"/>
<dbReference type="OrthoDB" id="590879at2759"/>
<comment type="caution">
    <text evidence="11">The sequence shown here is derived from an EMBL/GenBank/DDBJ whole genome shotgun (WGS) entry which is preliminary data.</text>
</comment>
<feature type="signal peptide" evidence="9">
    <location>
        <begin position="1"/>
        <end position="22"/>
    </location>
</feature>
<dbReference type="EMBL" id="SWLB01000026">
    <property type="protein sequence ID" value="KAF3321762.1"/>
    <property type="molecule type" value="Genomic_DNA"/>
</dbReference>
<comment type="subcellular location">
    <subcellularLocation>
        <location evidence="1">Membrane</location>
        <topology evidence="1">Single-pass type I membrane protein</topology>
    </subcellularLocation>
</comment>
<evidence type="ECO:0000256" key="3">
    <source>
        <dbReference type="ARBA" id="ARBA00022729"/>
    </source>
</evidence>
<dbReference type="Pfam" id="PF01453">
    <property type="entry name" value="B_lectin"/>
    <property type="match status" value="1"/>
</dbReference>
<dbReference type="InterPro" id="IPR036426">
    <property type="entry name" value="Bulb-type_lectin_dom_sf"/>
</dbReference>
<dbReference type="Gene3D" id="2.90.10.30">
    <property type="match status" value="1"/>
</dbReference>
<evidence type="ECO:0000313" key="12">
    <source>
        <dbReference type="Proteomes" id="UP000623129"/>
    </source>
</evidence>
<comment type="catalytic activity">
    <reaction evidence="6">
        <text>L-threonyl-[protein] + ATP = O-phospho-L-threonyl-[protein] + ADP + H(+)</text>
        <dbReference type="Rhea" id="RHEA:46608"/>
        <dbReference type="Rhea" id="RHEA-COMP:11060"/>
        <dbReference type="Rhea" id="RHEA-COMP:11605"/>
        <dbReference type="ChEBI" id="CHEBI:15378"/>
        <dbReference type="ChEBI" id="CHEBI:30013"/>
        <dbReference type="ChEBI" id="CHEBI:30616"/>
        <dbReference type="ChEBI" id="CHEBI:61977"/>
        <dbReference type="ChEBI" id="CHEBI:456216"/>
        <dbReference type="EC" id="2.7.11.1"/>
    </reaction>
</comment>
<dbReference type="Proteomes" id="UP000623129">
    <property type="component" value="Unassembled WGS sequence"/>
</dbReference>
<dbReference type="Pfam" id="PF00024">
    <property type="entry name" value="PAN_1"/>
    <property type="match status" value="1"/>
</dbReference>
<evidence type="ECO:0000256" key="6">
    <source>
        <dbReference type="ARBA" id="ARBA00047899"/>
    </source>
</evidence>
<dbReference type="InterPro" id="IPR000858">
    <property type="entry name" value="S_locus_glycoprot_dom"/>
</dbReference>